<proteinExistence type="inferred from homology"/>
<dbReference type="Proteomes" id="UP000033121">
    <property type="component" value="Unassembled WGS sequence"/>
</dbReference>
<keyword evidence="4" id="KW-1185">Reference proteome</keyword>
<dbReference type="SUPFAM" id="SSF54909">
    <property type="entry name" value="Dimeric alpha+beta barrel"/>
    <property type="match status" value="1"/>
</dbReference>
<evidence type="ECO:0000259" key="2">
    <source>
        <dbReference type="Pfam" id="PF03795"/>
    </source>
</evidence>
<accession>A0A0E9N2I3</accession>
<dbReference type="AlphaFoldDB" id="A0A0E9N2I3"/>
<organism evidence="3 4">
    <name type="scientific">Flavihumibacter petaseus NBRC 106054</name>
    <dbReference type="NCBI Taxonomy" id="1220578"/>
    <lineage>
        <taxon>Bacteria</taxon>
        <taxon>Pseudomonadati</taxon>
        <taxon>Bacteroidota</taxon>
        <taxon>Chitinophagia</taxon>
        <taxon>Chitinophagales</taxon>
        <taxon>Chitinophagaceae</taxon>
        <taxon>Flavihumibacter</taxon>
    </lineage>
</organism>
<name>A0A0E9N2I3_9BACT</name>
<evidence type="ECO:0000313" key="4">
    <source>
        <dbReference type="Proteomes" id="UP000033121"/>
    </source>
</evidence>
<comment type="caution">
    <text evidence="3">The sequence shown here is derived from an EMBL/GenBank/DDBJ whole genome shotgun (WGS) entry which is preliminary data.</text>
</comment>
<dbReference type="STRING" id="1220578.FPE01S_03_00420"/>
<evidence type="ECO:0000256" key="1">
    <source>
        <dbReference type="ARBA" id="ARBA00007689"/>
    </source>
</evidence>
<dbReference type="InterPro" id="IPR011008">
    <property type="entry name" value="Dimeric_a/b-barrel"/>
</dbReference>
<dbReference type="Pfam" id="PF03795">
    <property type="entry name" value="YCII"/>
    <property type="match status" value="1"/>
</dbReference>
<comment type="similarity">
    <text evidence="1">Belongs to the YciI family.</text>
</comment>
<gene>
    <name evidence="3" type="ORF">FPE01S_03_00420</name>
</gene>
<dbReference type="Gene3D" id="3.30.70.1060">
    <property type="entry name" value="Dimeric alpha+beta barrel"/>
    <property type="match status" value="1"/>
</dbReference>
<sequence length="112" mass="12689">MNEFIILIHRDMISEHASPSQRQIEDAFKPYVEWVDDIAAEGKLIYPPKNWDSGGRVISRPDIVREGPYAESTMSLSWFFLIKARDYDEAVAIASGCPIIQYGAVVEVRMAV</sequence>
<dbReference type="OrthoDB" id="7782105at2"/>
<dbReference type="InterPro" id="IPR005545">
    <property type="entry name" value="YCII"/>
</dbReference>
<reference evidence="3 4" key="1">
    <citation type="submission" date="2015-04" db="EMBL/GenBank/DDBJ databases">
        <title>Whole genome shotgun sequence of Flavihumibacter petaseus NBRC 106054.</title>
        <authorList>
            <person name="Miyazawa S."/>
            <person name="Hosoyama A."/>
            <person name="Hashimoto M."/>
            <person name="Noguchi M."/>
            <person name="Tsuchikane K."/>
            <person name="Ohji S."/>
            <person name="Yamazoe A."/>
            <person name="Ichikawa N."/>
            <person name="Kimura A."/>
            <person name="Fujita N."/>
        </authorList>
    </citation>
    <scope>NUCLEOTIDE SEQUENCE [LARGE SCALE GENOMIC DNA]</scope>
    <source>
        <strain evidence="3 4">NBRC 106054</strain>
    </source>
</reference>
<feature type="domain" description="YCII-related" evidence="2">
    <location>
        <begin position="21"/>
        <end position="109"/>
    </location>
</feature>
<evidence type="ECO:0000313" key="3">
    <source>
        <dbReference type="EMBL" id="GAO44003.1"/>
    </source>
</evidence>
<dbReference type="RefSeq" id="WP_046369989.1">
    <property type="nucleotide sequence ID" value="NZ_BBWV01000003.1"/>
</dbReference>
<protein>
    <recommendedName>
        <fullName evidence="2">YCII-related domain-containing protein</fullName>
    </recommendedName>
</protein>
<dbReference type="EMBL" id="BBWV01000003">
    <property type="protein sequence ID" value="GAO44003.1"/>
    <property type="molecule type" value="Genomic_DNA"/>
</dbReference>